<evidence type="ECO:0000256" key="1">
    <source>
        <dbReference type="SAM" id="SignalP"/>
    </source>
</evidence>
<name>A0A919IJ55_9ACTN</name>
<dbReference type="PANTHER" id="PTHR38593">
    <property type="entry name" value="BLR2558 PROTEIN"/>
    <property type="match status" value="1"/>
</dbReference>
<reference evidence="3" key="1">
    <citation type="submission" date="2021-01" db="EMBL/GenBank/DDBJ databases">
        <title>Whole genome shotgun sequence of Actinoplanes cyaneus NBRC 14990.</title>
        <authorList>
            <person name="Komaki H."/>
            <person name="Tamura T."/>
        </authorList>
    </citation>
    <scope>NUCLEOTIDE SEQUENCE</scope>
    <source>
        <strain evidence="3">NBRC 14990</strain>
    </source>
</reference>
<dbReference type="AlphaFoldDB" id="A0A919IJ55"/>
<dbReference type="Gene3D" id="1.20.1260.10">
    <property type="match status" value="1"/>
</dbReference>
<dbReference type="PANTHER" id="PTHR38593:SF1">
    <property type="entry name" value="BLR2558 PROTEIN"/>
    <property type="match status" value="1"/>
</dbReference>
<dbReference type="Proteomes" id="UP000619479">
    <property type="component" value="Unassembled WGS sequence"/>
</dbReference>
<organism evidence="3 4">
    <name type="scientific">Actinoplanes cyaneus</name>
    <dbReference type="NCBI Taxonomy" id="52696"/>
    <lineage>
        <taxon>Bacteria</taxon>
        <taxon>Bacillati</taxon>
        <taxon>Actinomycetota</taxon>
        <taxon>Actinomycetes</taxon>
        <taxon>Micromonosporales</taxon>
        <taxon>Micromonosporaceae</taxon>
        <taxon>Actinoplanes</taxon>
    </lineage>
</organism>
<sequence length="182" mass="19433">MLLRRISTTVGVAGLLALPATAAQAEPSAQDAAFLKAAHQANLAEISAGRIAWTTSNDPTVKTLAATLMRDHIHLDADLYQTARQLRVFLPDAPTEEQQALTRRYEAAGADTFDEYFISTQLAAHRDSLKLVSEQISDGSEQSVKELAADAEPVIAHHRDLLRDAAEAKGLAGYAGTGGRNG</sequence>
<evidence type="ECO:0000313" key="3">
    <source>
        <dbReference type="EMBL" id="GID66076.1"/>
    </source>
</evidence>
<keyword evidence="1" id="KW-0732">Signal</keyword>
<dbReference type="EMBL" id="BOMH01000028">
    <property type="protein sequence ID" value="GID66076.1"/>
    <property type="molecule type" value="Genomic_DNA"/>
</dbReference>
<feature type="chain" id="PRO_5037735805" description="DUF4142 domain-containing protein" evidence="1">
    <location>
        <begin position="26"/>
        <end position="182"/>
    </location>
</feature>
<keyword evidence="4" id="KW-1185">Reference proteome</keyword>
<evidence type="ECO:0000313" key="4">
    <source>
        <dbReference type="Proteomes" id="UP000619479"/>
    </source>
</evidence>
<comment type="caution">
    <text evidence="3">The sequence shown here is derived from an EMBL/GenBank/DDBJ whole genome shotgun (WGS) entry which is preliminary data.</text>
</comment>
<protein>
    <recommendedName>
        <fullName evidence="2">DUF4142 domain-containing protein</fullName>
    </recommendedName>
</protein>
<dbReference type="Pfam" id="PF13628">
    <property type="entry name" value="DUF4142"/>
    <property type="match status" value="1"/>
</dbReference>
<accession>A0A919IJ55</accession>
<dbReference type="RefSeq" id="WP_203742491.1">
    <property type="nucleotide sequence ID" value="NZ_BAAAUC010000047.1"/>
</dbReference>
<feature type="domain" description="DUF4142" evidence="2">
    <location>
        <begin position="30"/>
        <end position="161"/>
    </location>
</feature>
<gene>
    <name evidence="3" type="ORF">Acy02nite_39570</name>
</gene>
<evidence type="ECO:0000259" key="2">
    <source>
        <dbReference type="Pfam" id="PF13628"/>
    </source>
</evidence>
<dbReference type="InterPro" id="IPR025419">
    <property type="entry name" value="DUF4142"/>
</dbReference>
<dbReference type="InterPro" id="IPR012347">
    <property type="entry name" value="Ferritin-like"/>
</dbReference>
<proteinExistence type="predicted"/>
<feature type="signal peptide" evidence="1">
    <location>
        <begin position="1"/>
        <end position="25"/>
    </location>
</feature>